<proteinExistence type="predicted"/>
<dbReference type="Proteomes" id="UP000266673">
    <property type="component" value="Unassembled WGS sequence"/>
</dbReference>
<feature type="transmembrane region" description="Helical" evidence="1">
    <location>
        <begin position="75"/>
        <end position="97"/>
    </location>
</feature>
<evidence type="ECO:0000313" key="2">
    <source>
        <dbReference type="EMBL" id="RIB21392.1"/>
    </source>
</evidence>
<keyword evidence="1" id="KW-0812">Transmembrane</keyword>
<keyword evidence="3" id="KW-1185">Reference proteome</keyword>
<dbReference type="EMBL" id="QKWP01000364">
    <property type="protein sequence ID" value="RIB21392.1"/>
    <property type="molecule type" value="Genomic_DNA"/>
</dbReference>
<sequence length="98" mass="10924">MSSASVINKPAEHTKLPALLCKPSPPNTLERSNSLFSIFDFKVVEFIVLFDEYLIIGLNFAAASVKFLFTSSSSWFKNITILLSIVLMLIMTLFTLCS</sequence>
<dbReference type="AlphaFoldDB" id="A0A397VHD3"/>
<reference evidence="2 3" key="1">
    <citation type="submission" date="2018-06" db="EMBL/GenBank/DDBJ databases">
        <title>Comparative genomics reveals the genomic features of Rhizophagus irregularis, R. cerebriforme, R. diaphanum and Gigaspora rosea, and their symbiotic lifestyle signature.</title>
        <authorList>
            <person name="Morin E."/>
            <person name="San Clemente H."/>
            <person name="Chen E.C.H."/>
            <person name="De La Providencia I."/>
            <person name="Hainaut M."/>
            <person name="Kuo A."/>
            <person name="Kohler A."/>
            <person name="Murat C."/>
            <person name="Tang N."/>
            <person name="Roy S."/>
            <person name="Loubradou J."/>
            <person name="Henrissat B."/>
            <person name="Grigoriev I.V."/>
            <person name="Corradi N."/>
            <person name="Roux C."/>
            <person name="Martin F.M."/>
        </authorList>
    </citation>
    <scope>NUCLEOTIDE SEQUENCE [LARGE SCALE GENOMIC DNA]</scope>
    <source>
        <strain evidence="2 3">DAOM 194757</strain>
    </source>
</reference>
<organism evidence="2 3">
    <name type="scientific">Gigaspora rosea</name>
    <dbReference type="NCBI Taxonomy" id="44941"/>
    <lineage>
        <taxon>Eukaryota</taxon>
        <taxon>Fungi</taxon>
        <taxon>Fungi incertae sedis</taxon>
        <taxon>Mucoromycota</taxon>
        <taxon>Glomeromycotina</taxon>
        <taxon>Glomeromycetes</taxon>
        <taxon>Diversisporales</taxon>
        <taxon>Gigasporaceae</taxon>
        <taxon>Gigaspora</taxon>
    </lineage>
</organism>
<gene>
    <name evidence="2" type="ORF">C2G38_2078505</name>
</gene>
<protein>
    <submittedName>
        <fullName evidence="2">Uncharacterized protein</fullName>
    </submittedName>
</protein>
<keyword evidence="1" id="KW-0472">Membrane</keyword>
<feature type="transmembrane region" description="Helical" evidence="1">
    <location>
        <begin position="46"/>
        <end position="69"/>
    </location>
</feature>
<comment type="caution">
    <text evidence="2">The sequence shown here is derived from an EMBL/GenBank/DDBJ whole genome shotgun (WGS) entry which is preliminary data.</text>
</comment>
<evidence type="ECO:0000256" key="1">
    <source>
        <dbReference type="SAM" id="Phobius"/>
    </source>
</evidence>
<name>A0A397VHD3_9GLOM</name>
<keyword evidence="1" id="KW-1133">Transmembrane helix</keyword>
<evidence type="ECO:0000313" key="3">
    <source>
        <dbReference type="Proteomes" id="UP000266673"/>
    </source>
</evidence>
<accession>A0A397VHD3</accession>